<feature type="compositionally biased region" description="Low complexity" evidence="1">
    <location>
        <begin position="53"/>
        <end position="64"/>
    </location>
</feature>
<organism evidence="2 3">
    <name type="scientific">Oryza meyeriana var. granulata</name>
    <dbReference type="NCBI Taxonomy" id="110450"/>
    <lineage>
        <taxon>Eukaryota</taxon>
        <taxon>Viridiplantae</taxon>
        <taxon>Streptophyta</taxon>
        <taxon>Embryophyta</taxon>
        <taxon>Tracheophyta</taxon>
        <taxon>Spermatophyta</taxon>
        <taxon>Magnoliopsida</taxon>
        <taxon>Liliopsida</taxon>
        <taxon>Poales</taxon>
        <taxon>Poaceae</taxon>
        <taxon>BOP clade</taxon>
        <taxon>Oryzoideae</taxon>
        <taxon>Oryzeae</taxon>
        <taxon>Oryzinae</taxon>
        <taxon>Oryza</taxon>
        <taxon>Oryza meyeriana</taxon>
    </lineage>
</organism>
<name>A0A6G1F060_9ORYZ</name>
<accession>A0A6G1F060</accession>
<feature type="compositionally biased region" description="Basic and acidic residues" evidence="1">
    <location>
        <begin position="170"/>
        <end position="183"/>
    </location>
</feature>
<comment type="caution">
    <text evidence="2">The sequence shown here is derived from an EMBL/GenBank/DDBJ whole genome shotgun (WGS) entry which is preliminary data.</text>
</comment>
<dbReference type="PANTHER" id="PTHR33168">
    <property type="entry name" value="STRESS INDUCED PROTEIN-RELATED"/>
    <property type="match status" value="1"/>
</dbReference>
<gene>
    <name evidence="2" type="ORF">E2562_031872</name>
</gene>
<dbReference type="AlphaFoldDB" id="A0A6G1F060"/>
<evidence type="ECO:0000313" key="2">
    <source>
        <dbReference type="EMBL" id="KAF0930263.1"/>
    </source>
</evidence>
<dbReference type="Proteomes" id="UP000479710">
    <property type="component" value="Unassembled WGS sequence"/>
</dbReference>
<dbReference type="OrthoDB" id="657187at2759"/>
<proteinExistence type="predicted"/>
<reference evidence="2 3" key="1">
    <citation type="submission" date="2019-11" db="EMBL/GenBank/DDBJ databases">
        <title>Whole genome sequence of Oryza granulata.</title>
        <authorList>
            <person name="Li W."/>
        </authorList>
    </citation>
    <scope>NUCLEOTIDE SEQUENCE [LARGE SCALE GENOMIC DNA]</scope>
    <source>
        <strain evidence="3">cv. Menghai</strain>
        <tissue evidence="2">Leaf</tissue>
    </source>
</reference>
<keyword evidence="3" id="KW-1185">Reference proteome</keyword>
<feature type="region of interest" description="Disordered" evidence="1">
    <location>
        <begin position="53"/>
        <end position="82"/>
    </location>
</feature>
<sequence length="183" mass="19442">MAASSSSQADQHEAGPTWQRQETKHRQSLLHRHLNVQVPVVASTGCFAGCFRPSPTSSRSSSPSGNAHADRPASPSLIRSPSAWIRARGHSFASSARHNRRRSGDFHYDARSYARNFDEGTDGEASGDEAGLAAGDTLKYRCFSSRLPASPPPARSPSAAPACDGGNGAKDIESAREKGPDLD</sequence>
<evidence type="ECO:0000313" key="3">
    <source>
        <dbReference type="Proteomes" id="UP000479710"/>
    </source>
</evidence>
<protein>
    <submittedName>
        <fullName evidence="2">Uncharacterized protein</fullName>
    </submittedName>
</protein>
<evidence type="ECO:0000256" key="1">
    <source>
        <dbReference type="SAM" id="MobiDB-lite"/>
    </source>
</evidence>
<dbReference type="EMBL" id="SPHZ02000002">
    <property type="protein sequence ID" value="KAF0930263.1"/>
    <property type="molecule type" value="Genomic_DNA"/>
</dbReference>
<feature type="region of interest" description="Disordered" evidence="1">
    <location>
        <begin position="1"/>
        <end position="29"/>
    </location>
</feature>
<feature type="region of interest" description="Disordered" evidence="1">
    <location>
        <begin position="143"/>
        <end position="183"/>
    </location>
</feature>